<dbReference type="Pfam" id="PF12833">
    <property type="entry name" value="HTH_18"/>
    <property type="match status" value="1"/>
</dbReference>
<dbReference type="PROSITE" id="PS01124">
    <property type="entry name" value="HTH_ARAC_FAMILY_2"/>
    <property type="match status" value="1"/>
</dbReference>
<name>A0ABU9Y965_9SPHN</name>
<evidence type="ECO:0000259" key="4">
    <source>
        <dbReference type="PROSITE" id="PS01124"/>
    </source>
</evidence>
<evidence type="ECO:0000256" key="2">
    <source>
        <dbReference type="ARBA" id="ARBA00023125"/>
    </source>
</evidence>
<dbReference type="Pfam" id="PF12625">
    <property type="entry name" value="Arabinose_bd"/>
    <property type="match status" value="1"/>
</dbReference>
<evidence type="ECO:0000256" key="3">
    <source>
        <dbReference type="ARBA" id="ARBA00023163"/>
    </source>
</evidence>
<dbReference type="SUPFAM" id="SSF46689">
    <property type="entry name" value="Homeodomain-like"/>
    <property type="match status" value="1"/>
</dbReference>
<protein>
    <submittedName>
        <fullName evidence="5">AraC family transcriptional regulator ligand-binding domain-containing protein</fullName>
    </submittedName>
</protein>
<evidence type="ECO:0000256" key="1">
    <source>
        <dbReference type="ARBA" id="ARBA00023015"/>
    </source>
</evidence>
<evidence type="ECO:0000313" key="5">
    <source>
        <dbReference type="EMBL" id="MEN2792349.1"/>
    </source>
</evidence>
<accession>A0ABU9Y965</accession>
<keyword evidence="2" id="KW-0238">DNA-binding</keyword>
<organism evidence="5 6">
    <name type="scientific">Sphingomonas oligophenolica</name>
    <dbReference type="NCBI Taxonomy" id="301154"/>
    <lineage>
        <taxon>Bacteria</taxon>
        <taxon>Pseudomonadati</taxon>
        <taxon>Pseudomonadota</taxon>
        <taxon>Alphaproteobacteria</taxon>
        <taxon>Sphingomonadales</taxon>
        <taxon>Sphingomonadaceae</taxon>
        <taxon>Sphingomonas</taxon>
    </lineage>
</organism>
<dbReference type="InterPro" id="IPR009057">
    <property type="entry name" value="Homeodomain-like_sf"/>
</dbReference>
<keyword evidence="3" id="KW-0804">Transcription</keyword>
<dbReference type="SMART" id="SM00342">
    <property type="entry name" value="HTH_ARAC"/>
    <property type="match status" value="1"/>
</dbReference>
<evidence type="ECO:0000313" key="6">
    <source>
        <dbReference type="Proteomes" id="UP001419910"/>
    </source>
</evidence>
<reference evidence="5 6" key="1">
    <citation type="submission" date="2024-05" db="EMBL/GenBank/DDBJ databases">
        <authorList>
            <person name="Liu Q."/>
            <person name="Xin Y.-H."/>
        </authorList>
    </citation>
    <scope>NUCLEOTIDE SEQUENCE [LARGE SCALE GENOMIC DNA]</scope>
    <source>
        <strain evidence="5 6">CGMCC 1.10181</strain>
    </source>
</reference>
<dbReference type="InterPro" id="IPR018060">
    <property type="entry name" value="HTH_AraC"/>
</dbReference>
<dbReference type="InterPro" id="IPR032687">
    <property type="entry name" value="AraC-type_N"/>
</dbReference>
<dbReference type="Gene3D" id="1.10.10.60">
    <property type="entry name" value="Homeodomain-like"/>
    <property type="match status" value="1"/>
</dbReference>
<dbReference type="Proteomes" id="UP001419910">
    <property type="component" value="Unassembled WGS sequence"/>
</dbReference>
<sequence length="343" mass="38593">MTHADGLTSSATTLTIIDQAARGAGLGNVHQHLSRWPGLPYRSRLSHDTFTRLFMSLAVTSRDDAIGLKLAMQAPLRAFNVAVYTFLSGPTLGVGLEQWERYQAIHTLASRIRIVHEGNLSTIKIDLADGALPTTRSQREYYLVLLWRYMLWQTGEAVCPVEIRLRRPDRRGSPHEQLLGCQVSFDQPDDAIVIPREAWAAASIHACPEVFQATTRMADMQLMALNTNRVELRIQLALRDLAEDARPPDLAAVASKLNMSVRTVQRRLADEETSFKQVLDKFYAEHARRMLTETNVSIAEIADSCGFVDRRSFYRAFQRWTAQTPALYRRNAAKPSMPPGPPH</sequence>
<proteinExistence type="predicted"/>
<comment type="caution">
    <text evidence="5">The sequence shown here is derived from an EMBL/GenBank/DDBJ whole genome shotgun (WGS) entry which is preliminary data.</text>
</comment>
<keyword evidence="6" id="KW-1185">Reference proteome</keyword>
<dbReference type="EMBL" id="JBDIME010000027">
    <property type="protein sequence ID" value="MEN2792349.1"/>
    <property type="molecule type" value="Genomic_DNA"/>
</dbReference>
<gene>
    <name evidence="5" type="ORF">ABC974_22145</name>
</gene>
<keyword evidence="1" id="KW-0805">Transcription regulation</keyword>
<feature type="domain" description="HTH araC/xylS-type" evidence="4">
    <location>
        <begin position="231"/>
        <end position="331"/>
    </location>
</feature>
<dbReference type="PANTHER" id="PTHR47894:SF1">
    <property type="entry name" value="HTH-TYPE TRANSCRIPTIONAL REGULATOR VQSM"/>
    <property type="match status" value="1"/>
</dbReference>
<dbReference type="RefSeq" id="WP_343890952.1">
    <property type="nucleotide sequence ID" value="NZ_BAAAEH010000036.1"/>
</dbReference>
<dbReference type="PANTHER" id="PTHR47894">
    <property type="entry name" value="HTH-TYPE TRANSCRIPTIONAL REGULATOR GADX"/>
    <property type="match status" value="1"/>
</dbReference>